<evidence type="ECO:0000313" key="3">
    <source>
        <dbReference type="EMBL" id="GAO12862.1"/>
    </source>
</evidence>
<dbReference type="AlphaFoldDB" id="A0A0P4RHU0"/>
<organism evidence="3 4">
    <name type="scientific">Streptomyces lydicamycinicus</name>
    <dbReference type="NCBI Taxonomy" id="1546107"/>
    <lineage>
        <taxon>Bacteria</taxon>
        <taxon>Bacillati</taxon>
        <taxon>Actinomycetota</taxon>
        <taxon>Actinomycetes</taxon>
        <taxon>Kitasatosporales</taxon>
        <taxon>Streptomycetaceae</taxon>
        <taxon>Streptomyces</taxon>
    </lineage>
</organism>
<dbReference type="GO" id="GO:0032259">
    <property type="term" value="P:methylation"/>
    <property type="evidence" value="ECO:0007669"/>
    <property type="project" value="UniProtKB-KW"/>
</dbReference>
<keyword evidence="1 3" id="KW-0808">Transferase</keyword>
<dbReference type="InterPro" id="IPR013216">
    <property type="entry name" value="Methyltransf_11"/>
</dbReference>
<dbReference type="PANTHER" id="PTHR44068">
    <property type="entry name" value="ZGC:194242"/>
    <property type="match status" value="1"/>
</dbReference>
<dbReference type="EMBL" id="BBNO01000013">
    <property type="protein sequence ID" value="GAO12862.1"/>
    <property type="molecule type" value="Genomic_DNA"/>
</dbReference>
<dbReference type="InterPro" id="IPR050447">
    <property type="entry name" value="Erg6_SMT_methyltransf"/>
</dbReference>
<gene>
    <name evidence="3" type="ORF">TPA0598_13_00460</name>
</gene>
<dbReference type="Pfam" id="PF08241">
    <property type="entry name" value="Methyltransf_11"/>
    <property type="match status" value="1"/>
</dbReference>
<accession>A0A0P4RHU0</accession>
<reference evidence="4" key="1">
    <citation type="submission" date="2014-09" db="EMBL/GenBank/DDBJ databases">
        <title>Whole genome shotgun sequence of Streptomyces sp. NBRC 110027.</title>
        <authorList>
            <person name="Komaki H."/>
            <person name="Ichikawa N."/>
            <person name="Katano-Makiyama Y."/>
            <person name="Hosoyama A."/>
            <person name="Hashimoto M."/>
            <person name="Uohara A."/>
            <person name="Kitahashi Y."/>
            <person name="Ohji S."/>
            <person name="Kimura A."/>
            <person name="Yamazoe A."/>
            <person name="Igarashi Y."/>
            <person name="Fujita N."/>
        </authorList>
    </citation>
    <scope>NUCLEOTIDE SEQUENCE [LARGE SCALE GENOMIC DNA]</scope>
    <source>
        <strain evidence="4">NBRC 110027</strain>
    </source>
</reference>
<dbReference type="CDD" id="cd02440">
    <property type="entry name" value="AdoMet_MTases"/>
    <property type="match status" value="1"/>
</dbReference>
<dbReference type="Proteomes" id="UP000048965">
    <property type="component" value="Unassembled WGS sequence"/>
</dbReference>
<dbReference type="InterPro" id="IPR029063">
    <property type="entry name" value="SAM-dependent_MTases_sf"/>
</dbReference>
<evidence type="ECO:0000313" key="4">
    <source>
        <dbReference type="Proteomes" id="UP000048965"/>
    </source>
</evidence>
<dbReference type="GO" id="GO:0008757">
    <property type="term" value="F:S-adenosylmethionine-dependent methyltransferase activity"/>
    <property type="evidence" value="ECO:0007669"/>
    <property type="project" value="InterPro"/>
</dbReference>
<dbReference type="PANTHER" id="PTHR44068:SF11">
    <property type="entry name" value="GERANYL DIPHOSPHATE 2-C-METHYLTRANSFERASE"/>
    <property type="match status" value="1"/>
</dbReference>
<feature type="domain" description="Methyltransferase type 11" evidence="2">
    <location>
        <begin position="95"/>
        <end position="196"/>
    </location>
</feature>
<dbReference type="Gene3D" id="3.40.50.150">
    <property type="entry name" value="Vaccinia Virus protein VP39"/>
    <property type="match status" value="1"/>
</dbReference>
<protein>
    <submittedName>
        <fullName evidence="3">Putative methyltransferase</fullName>
    </submittedName>
</protein>
<dbReference type="SUPFAM" id="SSF53335">
    <property type="entry name" value="S-adenosyl-L-methionine-dependent methyltransferases"/>
    <property type="match status" value="1"/>
</dbReference>
<reference evidence="3 4" key="2">
    <citation type="journal article" date="2015" name="Stand. Genomic Sci.">
        <title>Draft genome sequence of marine-derived Streptomyces sp. TP-A0598, a producer of anti-MRSA antibiotic lydicamycins.</title>
        <authorList>
            <person name="Komaki H."/>
            <person name="Ichikawa N."/>
            <person name="Hosoyama A."/>
            <person name="Fujita N."/>
            <person name="Igarashi Y."/>
        </authorList>
    </citation>
    <scope>NUCLEOTIDE SEQUENCE [LARGE SCALE GENOMIC DNA]</scope>
    <source>
        <strain evidence="3 4">NBRC 110027</strain>
    </source>
</reference>
<keyword evidence="4" id="KW-1185">Reference proteome</keyword>
<evidence type="ECO:0000259" key="2">
    <source>
        <dbReference type="Pfam" id="PF08241"/>
    </source>
</evidence>
<keyword evidence="3" id="KW-0489">Methyltransferase</keyword>
<proteinExistence type="predicted"/>
<comment type="caution">
    <text evidence="3">The sequence shown here is derived from an EMBL/GenBank/DDBJ whole genome shotgun (WGS) entry which is preliminary data.</text>
</comment>
<name>A0A0P4RHU0_9ACTN</name>
<sequence>MCGRRGGGALYIAEVQMTQCPGATPYPIPPAVQEAYGPADLSSLSLFGGGFINFGYWKGIGLDRPLTEHDRISSQQAMYRHVLAALAPVEGPKVLEVGSGLGVGCAVALEEYGFAHVTGMDIHPQQLKRAEQANADLLARRPEQLRFAHGAAESMPFAEGEFDCLYTVEAAQHFRDLDAFAREAARVLRPGGRAVIASFFVPDADPARPERLAELLDTYSTGLDVAHTIPQLTGSLERAGLTGVRATPIGASVWPGWDRWLARSWEPGAWPRNFLRAYREGSLDYFTVTAQRPMP</sequence>
<evidence type="ECO:0000256" key="1">
    <source>
        <dbReference type="ARBA" id="ARBA00022679"/>
    </source>
</evidence>